<feature type="non-terminal residue" evidence="1">
    <location>
        <position position="21"/>
    </location>
</feature>
<dbReference type="EMBL" id="KK785230">
    <property type="protein sequence ID" value="KDO45981.1"/>
    <property type="molecule type" value="Genomic_DNA"/>
</dbReference>
<keyword evidence="2" id="KW-1185">Reference proteome</keyword>
<gene>
    <name evidence="1" type="ORF">CISIN_1g0436802mg</name>
</gene>
<proteinExistence type="predicted"/>
<sequence>MPSPTLLLPLLSSSPPSLFLF</sequence>
<organism evidence="1 2">
    <name type="scientific">Citrus sinensis</name>
    <name type="common">Sweet orange</name>
    <name type="synonym">Citrus aurantium var. sinensis</name>
    <dbReference type="NCBI Taxonomy" id="2711"/>
    <lineage>
        <taxon>Eukaryota</taxon>
        <taxon>Viridiplantae</taxon>
        <taxon>Streptophyta</taxon>
        <taxon>Embryophyta</taxon>
        <taxon>Tracheophyta</taxon>
        <taxon>Spermatophyta</taxon>
        <taxon>Magnoliopsida</taxon>
        <taxon>eudicotyledons</taxon>
        <taxon>Gunneridae</taxon>
        <taxon>Pentapetalae</taxon>
        <taxon>rosids</taxon>
        <taxon>malvids</taxon>
        <taxon>Sapindales</taxon>
        <taxon>Rutaceae</taxon>
        <taxon>Aurantioideae</taxon>
        <taxon>Citrus</taxon>
    </lineage>
</organism>
<evidence type="ECO:0000313" key="1">
    <source>
        <dbReference type="EMBL" id="KDO45981.1"/>
    </source>
</evidence>
<reference evidence="1 2" key="1">
    <citation type="submission" date="2014-04" db="EMBL/GenBank/DDBJ databases">
        <authorList>
            <consortium name="International Citrus Genome Consortium"/>
            <person name="Gmitter F."/>
            <person name="Chen C."/>
            <person name="Farmerie W."/>
            <person name="Harkins T."/>
            <person name="Desany B."/>
            <person name="Mohiuddin M."/>
            <person name="Kodira C."/>
            <person name="Borodovsky M."/>
            <person name="Lomsadze A."/>
            <person name="Burns P."/>
            <person name="Jenkins J."/>
            <person name="Prochnik S."/>
            <person name="Shu S."/>
            <person name="Chapman J."/>
            <person name="Pitluck S."/>
            <person name="Schmutz J."/>
            <person name="Rokhsar D."/>
        </authorList>
    </citation>
    <scope>NUCLEOTIDE SEQUENCE</scope>
</reference>
<dbReference type="Proteomes" id="UP000027120">
    <property type="component" value="Unassembled WGS sequence"/>
</dbReference>
<name>A0A067E4Z8_CITSI</name>
<dbReference type="AlphaFoldDB" id="A0A067E4Z8"/>
<evidence type="ECO:0000313" key="2">
    <source>
        <dbReference type="Proteomes" id="UP000027120"/>
    </source>
</evidence>
<accession>A0A067E4Z8</accession>
<protein>
    <submittedName>
        <fullName evidence="1">Uncharacterized protein</fullName>
    </submittedName>
</protein>